<comment type="caution">
    <text evidence="1">The sequence shown here is derived from an EMBL/GenBank/DDBJ whole genome shotgun (WGS) entry which is preliminary data.</text>
</comment>
<sequence length="267" mass="27843">MPGSLSDYAEAQLLNQLFGGVPYAIPNILYFGYMVGVPGETGPGAEPNSGNYQRVAVTNNTTNFPVTANQIKTNAIEIQFESATSNHGLVQAVGIWDSPTSGNMLVYFPLANPISIGVSDAMRIPAASLTLQFNTGGLSNYVKNALLNTLLGNVPFNIIPILYFGYATSTPTDAVAGTEPSAGAYARVGVANNTNLFPAATLGSKANALDINFPEATASQGTVTNVQIFDAQSGGNYLGRYAFGTPQSITTGTIPSIPANTFTITLD</sequence>
<dbReference type="InterPro" id="IPR056908">
    <property type="entry name" value="Gp80-like"/>
</dbReference>
<organism evidence="1 2">
    <name type="scientific">Iningainema tapete BLCC-T55</name>
    <dbReference type="NCBI Taxonomy" id="2748662"/>
    <lineage>
        <taxon>Bacteria</taxon>
        <taxon>Bacillati</taxon>
        <taxon>Cyanobacteriota</taxon>
        <taxon>Cyanophyceae</taxon>
        <taxon>Nostocales</taxon>
        <taxon>Scytonemataceae</taxon>
        <taxon>Iningainema tapete</taxon>
    </lineage>
</organism>
<protein>
    <submittedName>
        <fullName evidence="1">Uncharacterized protein</fullName>
    </submittedName>
</protein>
<gene>
    <name evidence="1" type="ORF">ICL16_03150</name>
</gene>
<reference evidence="1" key="1">
    <citation type="submission" date="2020-09" db="EMBL/GenBank/DDBJ databases">
        <title>Iningainema tapete sp. nov. (Scytonemataceae, Cyanobacteria) from greenhouses in central Florida (USA) produces two types of nodularin with biosynthetic potential for microcystin-LR and anabaenopeptins.</title>
        <authorList>
            <person name="Berthold D.E."/>
            <person name="Lefler F.W."/>
            <person name="Huang I.-S."/>
            <person name="Abdulla H."/>
            <person name="Zimba P.V."/>
            <person name="Laughinghouse H.D. IV."/>
        </authorList>
    </citation>
    <scope>NUCLEOTIDE SEQUENCE</scope>
    <source>
        <strain evidence="1">BLCCT55</strain>
    </source>
</reference>
<keyword evidence="2" id="KW-1185">Reference proteome</keyword>
<evidence type="ECO:0000313" key="2">
    <source>
        <dbReference type="Proteomes" id="UP000629098"/>
    </source>
</evidence>
<name>A0A8J6XAW4_9CYAN</name>
<dbReference type="Pfam" id="PF23140">
    <property type="entry name" value="Gp80"/>
    <property type="match status" value="2"/>
</dbReference>
<dbReference type="AlphaFoldDB" id="A0A8J6XAW4"/>
<evidence type="ECO:0000313" key="1">
    <source>
        <dbReference type="EMBL" id="MBD2771144.1"/>
    </source>
</evidence>
<dbReference type="Proteomes" id="UP000629098">
    <property type="component" value="Unassembled WGS sequence"/>
</dbReference>
<accession>A0A8J6XAW4</accession>
<dbReference type="RefSeq" id="WP_190825437.1">
    <property type="nucleotide sequence ID" value="NZ_CAWPPI010000013.1"/>
</dbReference>
<dbReference type="EMBL" id="JACXAE010000013">
    <property type="protein sequence ID" value="MBD2771144.1"/>
    <property type="molecule type" value="Genomic_DNA"/>
</dbReference>
<proteinExistence type="predicted"/>